<dbReference type="EMBL" id="KL647379">
    <property type="protein sequence ID" value="KEY75293.1"/>
    <property type="molecule type" value="Genomic_DNA"/>
</dbReference>
<name>A0A084BCL4_STACB</name>
<feature type="transmembrane region" description="Helical" evidence="1">
    <location>
        <begin position="186"/>
        <end position="214"/>
    </location>
</feature>
<keyword evidence="3" id="KW-1185">Reference proteome</keyword>
<dbReference type="PANTHER" id="PTHR28019:SF3">
    <property type="entry name" value="INTEGRAL MEMBRANE PROTEIN (AFU_ORTHOLOGUE AFUA_6G07470)"/>
    <property type="match status" value="1"/>
</dbReference>
<keyword evidence="1" id="KW-0812">Transmembrane</keyword>
<dbReference type="HOGENOM" id="CLU_034574_2_0_1"/>
<dbReference type="GO" id="GO:0051285">
    <property type="term" value="C:cell cortex of cell tip"/>
    <property type="evidence" value="ECO:0007669"/>
    <property type="project" value="TreeGrafter"/>
</dbReference>
<dbReference type="Pfam" id="PF06687">
    <property type="entry name" value="SUR7"/>
    <property type="match status" value="1"/>
</dbReference>
<feature type="transmembrane region" description="Helical" evidence="1">
    <location>
        <begin position="234"/>
        <end position="259"/>
    </location>
</feature>
<accession>A0A084BCL4</accession>
<sequence length="269" mass="29534">MRVGRFLCVGFPVVLTAAALVSFLVAALSGVTHRRLYLFRLDTEDLLIDPTSIEGIAGRLLGVDNKARSDVKFDNITANDLHLAKNYDVNIFGFCWIDQDSSDYHCSDSDFDWASNYLNTTTLDNLRSPSGVRIQLPDELNNALRIFLRISTWTQVAIVIALLALSIELVVGTLSNLSRVISCITWLIAGIAIIWVCIAASLATAQAVVVVSAVETTTEWYGVHGVHGQINASFIATLWLGVAFAISSGLFWLFTICCCKPARRSRKPH</sequence>
<dbReference type="PANTHER" id="PTHR28019">
    <property type="entry name" value="CELL MEMBRANE PROTEIN YLR413W-RELATED"/>
    <property type="match status" value="1"/>
</dbReference>
<gene>
    <name evidence="2" type="ORF">S7711_08634</name>
</gene>
<dbReference type="GO" id="GO:0031505">
    <property type="term" value="P:fungal-type cell wall organization"/>
    <property type="evidence" value="ECO:0007669"/>
    <property type="project" value="TreeGrafter"/>
</dbReference>
<proteinExistence type="predicted"/>
<protein>
    <recommendedName>
        <fullName evidence="4">MARVEL domain-containing protein</fullName>
    </recommendedName>
</protein>
<keyword evidence="1" id="KW-1133">Transmembrane helix</keyword>
<dbReference type="InterPro" id="IPR009571">
    <property type="entry name" value="SUR7/Rim9-like_fungi"/>
</dbReference>
<dbReference type="OrthoDB" id="4480814at2759"/>
<dbReference type="GO" id="GO:0005886">
    <property type="term" value="C:plasma membrane"/>
    <property type="evidence" value="ECO:0007669"/>
    <property type="project" value="InterPro"/>
</dbReference>
<dbReference type="AlphaFoldDB" id="A0A084BCL4"/>
<evidence type="ECO:0000256" key="1">
    <source>
        <dbReference type="SAM" id="Phobius"/>
    </source>
</evidence>
<evidence type="ECO:0000313" key="2">
    <source>
        <dbReference type="EMBL" id="KEY75293.1"/>
    </source>
</evidence>
<dbReference type="InterPro" id="IPR052413">
    <property type="entry name" value="SUR7_domain"/>
</dbReference>
<feature type="transmembrane region" description="Helical" evidence="1">
    <location>
        <begin position="153"/>
        <end position="174"/>
    </location>
</feature>
<organism evidence="2 3">
    <name type="scientific">Stachybotrys chartarum (strain CBS 109288 / IBT 7711)</name>
    <name type="common">Toxic black mold</name>
    <name type="synonym">Stilbospora chartarum</name>
    <dbReference type="NCBI Taxonomy" id="1280523"/>
    <lineage>
        <taxon>Eukaryota</taxon>
        <taxon>Fungi</taxon>
        <taxon>Dikarya</taxon>
        <taxon>Ascomycota</taxon>
        <taxon>Pezizomycotina</taxon>
        <taxon>Sordariomycetes</taxon>
        <taxon>Hypocreomycetidae</taxon>
        <taxon>Hypocreales</taxon>
        <taxon>Stachybotryaceae</taxon>
        <taxon>Stachybotrys</taxon>
    </lineage>
</organism>
<evidence type="ECO:0008006" key="4">
    <source>
        <dbReference type="Google" id="ProtNLM"/>
    </source>
</evidence>
<keyword evidence="1" id="KW-0472">Membrane</keyword>
<dbReference type="Proteomes" id="UP000028045">
    <property type="component" value="Unassembled WGS sequence"/>
</dbReference>
<reference evidence="2 3" key="1">
    <citation type="journal article" date="2014" name="BMC Genomics">
        <title>Comparative genome sequencing reveals chemotype-specific gene clusters in the toxigenic black mold Stachybotrys.</title>
        <authorList>
            <person name="Semeiks J."/>
            <person name="Borek D."/>
            <person name="Otwinowski Z."/>
            <person name="Grishin N.V."/>
        </authorList>
    </citation>
    <scope>NUCLEOTIDE SEQUENCE [LARGE SCALE GENOMIC DNA]</scope>
    <source>
        <strain evidence="3">CBS 109288 / IBT 7711</strain>
    </source>
</reference>
<evidence type="ECO:0000313" key="3">
    <source>
        <dbReference type="Proteomes" id="UP000028045"/>
    </source>
</evidence>